<comment type="catalytic activity">
    <reaction evidence="6">
        <text>dTTP + H2O = dTMP + diphosphate + H(+)</text>
        <dbReference type="Rhea" id="RHEA:28534"/>
        <dbReference type="ChEBI" id="CHEBI:15377"/>
        <dbReference type="ChEBI" id="CHEBI:15378"/>
        <dbReference type="ChEBI" id="CHEBI:33019"/>
        <dbReference type="ChEBI" id="CHEBI:37568"/>
        <dbReference type="ChEBI" id="CHEBI:63528"/>
        <dbReference type="EC" id="3.6.1.9"/>
    </reaction>
</comment>
<keyword evidence="5 6" id="KW-0546">Nucleotide metabolism</keyword>
<dbReference type="FunFam" id="3.90.950.10:FF:000005">
    <property type="entry name" value="7-methyl-GTP pyrophosphatase"/>
    <property type="match status" value="1"/>
</dbReference>
<keyword evidence="4 6" id="KW-0378">Hydrolase</keyword>
<evidence type="ECO:0000256" key="5">
    <source>
        <dbReference type="ARBA" id="ARBA00023080"/>
    </source>
</evidence>
<dbReference type="InterPro" id="IPR029001">
    <property type="entry name" value="ITPase-like_fam"/>
</dbReference>
<dbReference type="PANTHER" id="PTHR43213">
    <property type="entry name" value="BIFUNCTIONAL DTTP/UTP PYROPHOSPHATASE/METHYLTRANSFERASE PROTEIN-RELATED"/>
    <property type="match status" value="1"/>
</dbReference>
<feature type="site" description="Important for substrate specificity" evidence="6">
    <location>
        <position position="71"/>
    </location>
</feature>
<comment type="caution">
    <text evidence="6">Lacks conserved residue(s) required for the propagation of feature annotation.</text>
</comment>
<evidence type="ECO:0000256" key="6">
    <source>
        <dbReference type="HAMAP-Rule" id="MF_00528"/>
    </source>
</evidence>
<evidence type="ECO:0000256" key="2">
    <source>
        <dbReference type="ARBA" id="ARBA00004496"/>
    </source>
</evidence>
<dbReference type="HAMAP" id="MF_00528">
    <property type="entry name" value="Maf"/>
    <property type="match status" value="1"/>
</dbReference>
<proteinExistence type="inferred from homology"/>
<dbReference type="Gene3D" id="3.90.950.10">
    <property type="match status" value="1"/>
</dbReference>
<name>A0AAW5JNH3_9FIRM</name>
<evidence type="ECO:0000256" key="4">
    <source>
        <dbReference type="ARBA" id="ARBA00022801"/>
    </source>
</evidence>
<dbReference type="PIRSF" id="PIRSF006305">
    <property type="entry name" value="Maf"/>
    <property type="match status" value="1"/>
</dbReference>
<dbReference type="GO" id="GO:0009117">
    <property type="term" value="P:nucleotide metabolic process"/>
    <property type="evidence" value="ECO:0007669"/>
    <property type="project" value="UniProtKB-KW"/>
</dbReference>
<evidence type="ECO:0000256" key="1">
    <source>
        <dbReference type="ARBA" id="ARBA00001968"/>
    </source>
</evidence>
<evidence type="ECO:0000313" key="7">
    <source>
        <dbReference type="EMBL" id="MCQ4769409.1"/>
    </source>
</evidence>
<dbReference type="InterPro" id="IPR003697">
    <property type="entry name" value="Maf-like"/>
</dbReference>
<dbReference type="AlphaFoldDB" id="A0AAW5JNH3"/>
<feature type="site" description="Important for substrate specificity" evidence="6">
    <location>
        <position position="153"/>
    </location>
</feature>
<reference evidence="7" key="1">
    <citation type="submission" date="2022-06" db="EMBL/GenBank/DDBJ databases">
        <title>Isolation of gut microbiota from human fecal samples.</title>
        <authorList>
            <person name="Pamer E.G."/>
            <person name="Barat B."/>
            <person name="Waligurski E."/>
            <person name="Medina S."/>
            <person name="Paddock L."/>
            <person name="Mostad J."/>
        </authorList>
    </citation>
    <scope>NUCLEOTIDE SEQUENCE</scope>
    <source>
        <strain evidence="7">DFI.9.91</strain>
    </source>
</reference>
<comment type="similarity">
    <text evidence="6">Belongs to the Maf family. YhdE subfamily.</text>
</comment>
<comment type="cofactor">
    <cofactor evidence="1 6">
        <name>a divalent metal cation</name>
        <dbReference type="ChEBI" id="CHEBI:60240"/>
    </cofactor>
</comment>
<comment type="subcellular location">
    <subcellularLocation>
        <location evidence="2 6">Cytoplasm</location>
    </subcellularLocation>
</comment>
<dbReference type="CDD" id="cd00555">
    <property type="entry name" value="Maf"/>
    <property type="match status" value="1"/>
</dbReference>
<comment type="function">
    <text evidence="6">Nucleoside triphosphate pyrophosphatase that hydrolyzes dTTP and UTP. May have a dual role in cell division arrest and in preventing the incorporation of modified nucleotides into cellular nucleic acids.</text>
</comment>
<dbReference type="GO" id="GO:0005737">
    <property type="term" value="C:cytoplasm"/>
    <property type="evidence" value="ECO:0007669"/>
    <property type="project" value="UniProtKB-SubCell"/>
</dbReference>
<dbReference type="EC" id="3.6.1.9" evidence="6"/>
<comment type="caution">
    <text evidence="7">The sequence shown here is derived from an EMBL/GenBank/DDBJ whole genome shotgun (WGS) entry which is preliminary data.</text>
</comment>
<evidence type="ECO:0000313" key="8">
    <source>
        <dbReference type="Proteomes" id="UP001204562"/>
    </source>
</evidence>
<dbReference type="NCBIfam" id="TIGR00172">
    <property type="entry name" value="maf"/>
    <property type="match status" value="1"/>
</dbReference>
<feature type="active site" description="Proton acceptor" evidence="6">
    <location>
        <position position="70"/>
    </location>
</feature>
<dbReference type="SUPFAM" id="SSF52972">
    <property type="entry name" value="ITPase-like"/>
    <property type="match status" value="1"/>
</dbReference>
<feature type="site" description="Important for substrate specificity" evidence="6">
    <location>
        <position position="11"/>
    </location>
</feature>
<sequence>MDIILASGSPRRKQLLAQMGIETFRVISSDADETVEPGLSPARIVEVLSARKAEAVADHAKPGGLVIAADTIVALDDAVLGKPNDGLEAFRMLSALSGRRHQVYTGVTLLRDGERRTEHEVTTVTFRELTQDDITRYIATGEPMDKAGAYGIQGYGALLVERIEGDYFNVMGLPVCRLGRMLAGMGTDCLALAAGNRGQ</sequence>
<dbReference type="GO" id="GO:0047429">
    <property type="term" value="F:nucleoside triphosphate diphosphatase activity"/>
    <property type="evidence" value="ECO:0007669"/>
    <property type="project" value="UniProtKB-EC"/>
</dbReference>
<evidence type="ECO:0000256" key="3">
    <source>
        <dbReference type="ARBA" id="ARBA00022490"/>
    </source>
</evidence>
<dbReference type="RefSeq" id="WP_256303182.1">
    <property type="nucleotide sequence ID" value="NZ_JANFYS010000003.1"/>
</dbReference>
<accession>A0AAW5JNH3</accession>
<dbReference type="Pfam" id="PF02545">
    <property type="entry name" value="Maf"/>
    <property type="match status" value="1"/>
</dbReference>
<dbReference type="EMBL" id="JANFYS010000003">
    <property type="protein sequence ID" value="MCQ4769409.1"/>
    <property type="molecule type" value="Genomic_DNA"/>
</dbReference>
<gene>
    <name evidence="7" type="ORF">NE579_02865</name>
</gene>
<dbReference type="Proteomes" id="UP001204562">
    <property type="component" value="Unassembled WGS sequence"/>
</dbReference>
<organism evidence="7 8">
    <name type="scientific">Intestinimonas massiliensis</name>
    <name type="common">ex Afouda et al. 2020</name>
    <dbReference type="NCBI Taxonomy" id="1673721"/>
    <lineage>
        <taxon>Bacteria</taxon>
        <taxon>Bacillati</taxon>
        <taxon>Bacillota</taxon>
        <taxon>Clostridia</taxon>
        <taxon>Eubacteriales</taxon>
        <taxon>Intestinimonas</taxon>
    </lineage>
</organism>
<dbReference type="PANTHER" id="PTHR43213:SF5">
    <property type="entry name" value="BIFUNCTIONAL DTTP_UTP PYROPHOSPHATASE_METHYLTRANSFERASE PROTEIN-RELATED"/>
    <property type="match status" value="1"/>
</dbReference>
<comment type="catalytic activity">
    <reaction evidence="6">
        <text>UTP + H2O = UMP + diphosphate + H(+)</text>
        <dbReference type="Rhea" id="RHEA:29395"/>
        <dbReference type="ChEBI" id="CHEBI:15377"/>
        <dbReference type="ChEBI" id="CHEBI:15378"/>
        <dbReference type="ChEBI" id="CHEBI:33019"/>
        <dbReference type="ChEBI" id="CHEBI:46398"/>
        <dbReference type="ChEBI" id="CHEBI:57865"/>
        <dbReference type="EC" id="3.6.1.9"/>
    </reaction>
</comment>
<protein>
    <recommendedName>
        <fullName evidence="6">dTTP/UTP pyrophosphatase</fullName>
        <shortName evidence="6">dTTPase/UTPase</shortName>
        <ecNumber evidence="6">3.6.1.9</ecNumber>
    </recommendedName>
    <alternativeName>
        <fullName evidence="6">Nucleoside triphosphate pyrophosphatase</fullName>
    </alternativeName>
    <alternativeName>
        <fullName evidence="6">Nucleotide pyrophosphatase</fullName>
        <shortName evidence="6">Nucleotide PPase</shortName>
    </alternativeName>
</protein>
<keyword evidence="3 6" id="KW-0963">Cytoplasm</keyword>